<keyword evidence="1" id="KW-0732">Signal</keyword>
<dbReference type="EMBL" id="CP000155">
    <property type="protein sequence ID" value="ABC27245.1"/>
    <property type="molecule type" value="Genomic_DNA"/>
</dbReference>
<sequence>MALLRTSLTAAFASLLSACSSSGPLTPHQDYLKAAGTETFSSIEQEPRLQGFVALMNDFTPDNIPNAVERAYAESFYFNDTFHSLQEREELTRYFAAMAEKASTSVQFLDFASTGDDILLRWTMTLKFKVWWKQVEVTSIGISHLRFNDQGKIVLHQDYWDSAEGFYNHLPLVGGVLQKIRSGVGADQ</sequence>
<dbReference type="Pfam" id="PF12680">
    <property type="entry name" value="SnoaL_2"/>
    <property type="match status" value="1"/>
</dbReference>
<name>Q2SQ29_HAHCH</name>
<reference evidence="3 4" key="1">
    <citation type="journal article" date="2005" name="Nucleic Acids Res.">
        <title>Genomic blueprint of Hahella chejuensis, a marine microbe producing an algicidal agent.</title>
        <authorList>
            <person name="Jeong H."/>
            <person name="Yim J.H."/>
            <person name="Lee C."/>
            <person name="Choi S.-H."/>
            <person name="Park Y.K."/>
            <person name="Yoon S.H."/>
            <person name="Hur C.-G."/>
            <person name="Kang H.-Y."/>
            <person name="Kim D."/>
            <person name="Lee H.H."/>
            <person name="Park K.H."/>
            <person name="Park S.-H."/>
            <person name="Park H.-S."/>
            <person name="Lee H.K."/>
            <person name="Oh T.K."/>
            <person name="Kim J.F."/>
        </authorList>
    </citation>
    <scope>NUCLEOTIDE SEQUENCE [LARGE SCALE GENOMIC DNA]</scope>
    <source>
        <strain evidence="3 4">KCTC 2396</strain>
    </source>
</reference>
<dbReference type="KEGG" id="hch:HCH_00333"/>
<protein>
    <recommendedName>
        <fullName evidence="2">SnoaL-like domain-containing protein</fullName>
    </recommendedName>
</protein>
<dbReference type="SUPFAM" id="SSF54427">
    <property type="entry name" value="NTF2-like"/>
    <property type="match status" value="1"/>
</dbReference>
<evidence type="ECO:0000313" key="4">
    <source>
        <dbReference type="Proteomes" id="UP000000238"/>
    </source>
</evidence>
<dbReference type="InterPro" id="IPR037401">
    <property type="entry name" value="SnoaL-like"/>
</dbReference>
<dbReference type="OrthoDB" id="1115105at2"/>
<dbReference type="Gene3D" id="3.10.450.50">
    <property type="match status" value="1"/>
</dbReference>
<feature type="chain" id="PRO_5004215758" description="SnoaL-like domain-containing protein" evidence="1">
    <location>
        <begin position="23"/>
        <end position="188"/>
    </location>
</feature>
<feature type="domain" description="SnoaL-like" evidence="2">
    <location>
        <begin position="65"/>
        <end position="156"/>
    </location>
</feature>
<accession>Q2SQ29</accession>
<dbReference type="HOGENOM" id="CLU_122429_0_0_6"/>
<dbReference type="eggNOG" id="COG3631">
    <property type="taxonomic scope" value="Bacteria"/>
</dbReference>
<dbReference type="STRING" id="349521.HCH_00333"/>
<evidence type="ECO:0000256" key="1">
    <source>
        <dbReference type="SAM" id="SignalP"/>
    </source>
</evidence>
<dbReference type="PROSITE" id="PS51257">
    <property type="entry name" value="PROKAR_LIPOPROTEIN"/>
    <property type="match status" value="1"/>
</dbReference>
<dbReference type="InterPro" id="IPR032710">
    <property type="entry name" value="NTF2-like_dom_sf"/>
</dbReference>
<dbReference type="AlphaFoldDB" id="Q2SQ29"/>
<organism evidence="3 4">
    <name type="scientific">Hahella chejuensis (strain KCTC 2396)</name>
    <dbReference type="NCBI Taxonomy" id="349521"/>
    <lineage>
        <taxon>Bacteria</taxon>
        <taxon>Pseudomonadati</taxon>
        <taxon>Pseudomonadota</taxon>
        <taxon>Gammaproteobacteria</taxon>
        <taxon>Oceanospirillales</taxon>
        <taxon>Hahellaceae</taxon>
        <taxon>Hahella</taxon>
    </lineage>
</organism>
<keyword evidence="4" id="KW-1185">Reference proteome</keyword>
<gene>
    <name evidence="3" type="ordered locus">HCH_00333</name>
</gene>
<evidence type="ECO:0000313" key="3">
    <source>
        <dbReference type="EMBL" id="ABC27245.1"/>
    </source>
</evidence>
<evidence type="ECO:0000259" key="2">
    <source>
        <dbReference type="Pfam" id="PF12680"/>
    </source>
</evidence>
<proteinExistence type="predicted"/>
<dbReference type="RefSeq" id="WP_011394322.1">
    <property type="nucleotide sequence ID" value="NC_007645.1"/>
</dbReference>
<feature type="signal peptide" evidence="1">
    <location>
        <begin position="1"/>
        <end position="22"/>
    </location>
</feature>
<dbReference type="Proteomes" id="UP000000238">
    <property type="component" value="Chromosome"/>
</dbReference>